<dbReference type="InterPro" id="IPR007253">
    <property type="entry name" value="Cell_wall-bd_2"/>
</dbReference>
<feature type="domain" description="SGNH hydrolase-type esterase" evidence="2">
    <location>
        <begin position="46"/>
        <end position="241"/>
    </location>
</feature>
<dbReference type="Proteomes" id="UP000450457">
    <property type="component" value="Unassembled WGS sequence"/>
</dbReference>
<feature type="signal peptide" evidence="1">
    <location>
        <begin position="1"/>
        <end position="32"/>
    </location>
</feature>
<dbReference type="AlphaFoldDB" id="A0A845F7G2"/>
<organism evidence="3 4">
    <name type="scientific">Halobacillus litoralis</name>
    <dbReference type="NCBI Taxonomy" id="45668"/>
    <lineage>
        <taxon>Bacteria</taxon>
        <taxon>Bacillati</taxon>
        <taxon>Bacillota</taxon>
        <taxon>Bacilli</taxon>
        <taxon>Bacillales</taxon>
        <taxon>Bacillaceae</taxon>
        <taxon>Halobacillus</taxon>
    </lineage>
</organism>
<dbReference type="PANTHER" id="PTHR30032:SF8">
    <property type="entry name" value="GERMINATION-SPECIFIC N-ACETYLMURAMOYL-L-ALANINE AMIDASE"/>
    <property type="match status" value="1"/>
</dbReference>
<name>A0A845F7G2_9BACI</name>
<proteinExistence type="predicted"/>
<dbReference type="InterPro" id="IPR051922">
    <property type="entry name" value="Bact_Sporulation_Assoc"/>
</dbReference>
<dbReference type="InterPro" id="IPR036514">
    <property type="entry name" value="SGNH_hydro_sf"/>
</dbReference>
<reference evidence="3 4" key="1">
    <citation type="submission" date="2019-11" db="EMBL/GenBank/DDBJ databases">
        <title>Genome sequences of 17 halophilic strains isolated from different environments.</title>
        <authorList>
            <person name="Furrow R.E."/>
        </authorList>
    </citation>
    <scope>NUCLEOTIDE SEQUENCE [LARGE SCALE GENOMIC DNA]</scope>
    <source>
        <strain evidence="3 4">SL-4</strain>
    </source>
</reference>
<dbReference type="Gene3D" id="3.40.50.1110">
    <property type="entry name" value="SGNH hydrolase"/>
    <property type="match status" value="1"/>
</dbReference>
<dbReference type="EMBL" id="WMFA01000001">
    <property type="protein sequence ID" value="MYL69870.1"/>
    <property type="molecule type" value="Genomic_DNA"/>
</dbReference>
<gene>
    <name evidence="3" type="ORF">GLW00_03355</name>
</gene>
<evidence type="ECO:0000313" key="3">
    <source>
        <dbReference type="EMBL" id="MYL69870.1"/>
    </source>
</evidence>
<evidence type="ECO:0000259" key="2">
    <source>
        <dbReference type="Pfam" id="PF13472"/>
    </source>
</evidence>
<evidence type="ECO:0000256" key="1">
    <source>
        <dbReference type="SAM" id="SignalP"/>
    </source>
</evidence>
<protein>
    <recommendedName>
        <fullName evidence="2">SGNH hydrolase-type esterase domain-containing protein</fullName>
    </recommendedName>
</protein>
<dbReference type="Pfam" id="PF13472">
    <property type="entry name" value="Lipase_GDSL_2"/>
    <property type="match status" value="1"/>
</dbReference>
<dbReference type="Pfam" id="PF04122">
    <property type="entry name" value="CW_binding_2"/>
    <property type="match status" value="3"/>
</dbReference>
<evidence type="ECO:0000313" key="4">
    <source>
        <dbReference type="Proteomes" id="UP000450457"/>
    </source>
</evidence>
<dbReference type="SUPFAM" id="SSF52266">
    <property type="entry name" value="SGNH hydrolase"/>
    <property type="match status" value="1"/>
</dbReference>
<accession>A0A845F7G2</accession>
<dbReference type="PANTHER" id="PTHR30032">
    <property type="entry name" value="N-ACETYLMURAMOYL-L-ALANINE AMIDASE-RELATED"/>
    <property type="match status" value="1"/>
</dbReference>
<comment type="caution">
    <text evidence="3">The sequence shown here is derived from an EMBL/GenBank/DDBJ whole genome shotgun (WGS) entry which is preliminary data.</text>
</comment>
<sequence length="545" mass="58897">MLDQRVMWRNKVKLFAILSLVFIMLAPSFAFAEENDHSVKDWNYVALGDSLAFGIQSDNTAGLGYADFVADDLENVYRLASFTKEFAVPGLTSEGLLTQLQNDTETQAAVSNGDLITLSVGANDLLEVLRNNPENLQNPEFVKDKLEGVKDNYIGIMGAIHTLNPEAKVVVMGYYNPFYAYPAEQQTVFVQLMKSLNQIIEKIANQSGSSYVPTFDAIAENYSEYLPNPENVHPGQEGYRRIAEEFWQTIKPILPISSERIAGMDRYETAVKVSAHGWESAETVIIAVGDNFPDALAGAPLAYKLDAPILLTGSTLPSTVKEEIHRLNAKKAVILGEEGAVTPYVADQLKGMGLKTERIGGKDRFETAAYIAAVLDGDPAKAVVANGLNFPDALSMASHAAEKGYPILLTRPNELPEVTETVLSDFHSSIVVGGSSVVSDGVLDQLPEAVRYSGKNRYETSSEVATTLNPADKAFIATGADFADALTGSVLAAKTKSTFLLVPPTKVDDSISDAADMLGVRHFTLLGGTGAIDESVSEELLEQVK</sequence>
<keyword evidence="1" id="KW-0732">Signal</keyword>
<dbReference type="Gene3D" id="3.40.50.12090">
    <property type="match status" value="2"/>
</dbReference>
<dbReference type="InterPro" id="IPR013830">
    <property type="entry name" value="SGNH_hydro"/>
</dbReference>
<feature type="chain" id="PRO_5032928947" description="SGNH hydrolase-type esterase domain-containing protein" evidence="1">
    <location>
        <begin position="33"/>
        <end position="545"/>
    </location>
</feature>